<dbReference type="AlphaFoldDB" id="A0A9P0F569"/>
<dbReference type="EMBL" id="OU963868">
    <property type="protein sequence ID" value="CAH0392655.1"/>
    <property type="molecule type" value="Genomic_DNA"/>
</dbReference>
<dbReference type="Proteomes" id="UP001152759">
    <property type="component" value="Chromosome 7"/>
</dbReference>
<feature type="transmembrane region" description="Helical" evidence="1">
    <location>
        <begin position="102"/>
        <end position="122"/>
    </location>
</feature>
<keyword evidence="1" id="KW-0812">Transmembrane</keyword>
<keyword evidence="1" id="KW-1133">Transmembrane helix</keyword>
<evidence type="ECO:0000256" key="1">
    <source>
        <dbReference type="SAM" id="Phobius"/>
    </source>
</evidence>
<organism evidence="2 3">
    <name type="scientific">Bemisia tabaci</name>
    <name type="common">Sweetpotato whitefly</name>
    <name type="synonym">Aleurodes tabaci</name>
    <dbReference type="NCBI Taxonomy" id="7038"/>
    <lineage>
        <taxon>Eukaryota</taxon>
        <taxon>Metazoa</taxon>
        <taxon>Ecdysozoa</taxon>
        <taxon>Arthropoda</taxon>
        <taxon>Hexapoda</taxon>
        <taxon>Insecta</taxon>
        <taxon>Pterygota</taxon>
        <taxon>Neoptera</taxon>
        <taxon>Paraneoptera</taxon>
        <taxon>Hemiptera</taxon>
        <taxon>Sternorrhyncha</taxon>
        <taxon>Aleyrodoidea</taxon>
        <taxon>Aleyrodidae</taxon>
        <taxon>Aleyrodinae</taxon>
        <taxon>Bemisia</taxon>
    </lineage>
</organism>
<evidence type="ECO:0000313" key="2">
    <source>
        <dbReference type="EMBL" id="CAH0392655.1"/>
    </source>
</evidence>
<name>A0A9P0F569_BEMTA</name>
<feature type="transmembrane region" description="Helical" evidence="1">
    <location>
        <begin position="134"/>
        <end position="152"/>
    </location>
</feature>
<keyword evidence="3" id="KW-1185">Reference proteome</keyword>
<accession>A0A9P0F569</accession>
<proteinExistence type="predicted"/>
<keyword evidence="1" id="KW-0472">Membrane</keyword>
<sequence length="265" mass="30383">MTRWINKKPPKKGGRPVDSDSNVSVLGLGNCHEVEKASKLPRWRQYTTFELHAEDDEKNIYLEKTKSNYKIMLILAFLPFSFQKQGKIERVYWKASSPASTYTAIVSALAFCLNVFALLNNIERIKNAKKFNDVFTAVFNSFTVIPLVFKILSFPMEMSRGQASGRSSDKPGFRPPRKTARICGKFEKSCYKQHKFRTEFTYLPPMRRLYFAVPFSSVLKHQLKPSSERVEGGRVHRTRLLGFDTFFAKALSTLLAKVHGTLHES</sequence>
<gene>
    <name evidence="2" type="ORF">BEMITA_LOCUS11143</name>
</gene>
<reference evidence="2" key="1">
    <citation type="submission" date="2021-12" db="EMBL/GenBank/DDBJ databases">
        <authorList>
            <person name="King R."/>
        </authorList>
    </citation>
    <scope>NUCLEOTIDE SEQUENCE</scope>
</reference>
<evidence type="ECO:0000313" key="3">
    <source>
        <dbReference type="Proteomes" id="UP001152759"/>
    </source>
</evidence>
<protein>
    <submittedName>
        <fullName evidence="2">Uncharacterized protein</fullName>
    </submittedName>
</protein>